<sequence length="311" mass="35886">MCDIFSGEITNWRTVGGKDQEIQTWQRPEDSGSQTVMQSQVMKNVRMISPQETEVASMMEGMIKVVAEYRNTNNAIGYTFRYYATQMNADKNIKLLAINGIAPTVENIRNDKYPYIVDALMVTRENTTSETQKLVEWFLTPQGQLDNIHEVFSLRRINLASKEKWREDEREILQQFACQYMTDWVSGDEAVELQYMLEMFFRADIALSPLLDAIISVPRFWSAASLACLLNTYRDGYIRDNQDDIDKAITTQTNTWASNNQSILKERARQAIENPLKQSEQGTQYQAWEDEWMIDECLCAMYDASSESSGQ</sequence>
<keyword evidence="1" id="KW-0732">Signal</keyword>
<organism evidence="3 4">
    <name type="scientific">Escherichia coli</name>
    <dbReference type="NCBI Taxonomy" id="562"/>
    <lineage>
        <taxon>Bacteria</taxon>
        <taxon>Pseudomonadati</taxon>
        <taxon>Pseudomonadota</taxon>
        <taxon>Gammaproteobacteria</taxon>
        <taxon>Enterobacterales</taxon>
        <taxon>Enterobacteriaceae</taxon>
        <taxon>Escherichia</taxon>
    </lineage>
</organism>
<evidence type="ECO:0000313" key="3">
    <source>
        <dbReference type="EMBL" id="STH80523.1"/>
    </source>
</evidence>
<feature type="domain" description="PBP" evidence="2">
    <location>
        <begin position="2"/>
        <end position="140"/>
    </location>
</feature>
<protein>
    <submittedName>
        <fullName evidence="3">Membrane protein ATP binding protein of ABC transporter</fullName>
    </submittedName>
</protein>
<dbReference type="PANTHER" id="PTHR30570">
    <property type="entry name" value="PERIPLASMIC PHOSPHATE BINDING COMPONENT OF PHOSPHATE ABC TRANSPORTER"/>
    <property type="match status" value="1"/>
</dbReference>
<dbReference type="EMBL" id="UGBW01000003">
    <property type="protein sequence ID" value="STH80523.1"/>
    <property type="molecule type" value="Genomic_DNA"/>
</dbReference>
<reference evidence="3 4" key="1">
    <citation type="submission" date="2018-06" db="EMBL/GenBank/DDBJ databases">
        <authorList>
            <consortium name="Pathogen Informatics"/>
            <person name="Doyle S."/>
        </authorList>
    </citation>
    <scope>NUCLEOTIDE SEQUENCE [LARGE SCALE GENOMIC DNA]</scope>
    <source>
        <strain evidence="3 4">NCTC8621</strain>
    </source>
</reference>
<dbReference type="AlphaFoldDB" id="A0A376PPI3"/>
<gene>
    <name evidence="3" type="ORF">NCTC8621_00398</name>
</gene>
<dbReference type="SUPFAM" id="SSF53850">
    <property type="entry name" value="Periplasmic binding protein-like II"/>
    <property type="match status" value="1"/>
</dbReference>
<dbReference type="InterPro" id="IPR050811">
    <property type="entry name" value="Phosphate_ABC_transporter"/>
</dbReference>
<dbReference type="Pfam" id="PF12849">
    <property type="entry name" value="PBP_like_2"/>
    <property type="match status" value="1"/>
</dbReference>
<dbReference type="PANTHER" id="PTHR30570:SF1">
    <property type="entry name" value="PHOSPHATE-BINDING PROTEIN PSTS"/>
    <property type="match status" value="1"/>
</dbReference>
<dbReference type="Gene3D" id="3.40.190.10">
    <property type="entry name" value="Periplasmic binding protein-like II"/>
    <property type="match status" value="2"/>
</dbReference>
<dbReference type="Proteomes" id="UP000255093">
    <property type="component" value="Unassembled WGS sequence"/>
</dbReference>
<evidence type="ECO:0000259" key="2">
    <source>
        <dbReference type="Pfam" id="PF12849"/>
    </source>
</evidence>
<name>A0A376PPI3_ECOLX</name>
<proteinExistence type="predicted"/>
<accession>A0A376PPI3</accession>
<dbReference type="InterPro" id="IPR024370">
    <property type="entry name" value="PBP_domain"/>
</dbReference>
<evidence type="ECO:0000313" key="4">
    <source>
        <dbReference type="Proteomes" id="UP000255093"/>
    </source>
</evidence>
<evidence type="ECO:0000256" key="1">
    <source>
        <dbReference type="ARBA" id="ARBA00022729"/>
    </source>
</evidence>